<reference evidence="5" key="1">
    <citation type="journal article" date="2011" name="PLoS Genet.">
        <title>Genomic analysis of the necrotrophic fungal pathogens Sclerotinia sclerotiorum and Botrytis cinerea.</title>
        <authorList>
            <person name="Amselem J."/>
            <person name="Cuomo C.A."/>
            <person name="van Kan J.A."/>
            <person name="Viaud M."/>
            <person name="Benito E.P."/>
            <person name="Couloux A."/>
            <person name="Coutinho P.M."/>
            <person name="de Vries R.P."/>
            <person name="Dyer P.S."/>
            <person name="Fillinger S."/>
            <person name="Fournier E."/>
            <person name="Gout L."/>
            <person name="Hahn M."/>
            <person name="Kohn L."/>
            <person name="Lapalu N."/>
            <person name="Plummer K.M."/>
            <person name="Pradier J.M."/>
            <person name="Quevillon E."/>
            <person name="Sharon A."/>
            <person name="Simon A."/>
            <person name="ten Have A."/>
            <person name="Tudzynski B."/>
            <person name="Tudzynski P."/>
            <person name="Wincker P."/>
            <person name="Andrew M."/>
            <person name="Anthouard V."/>
            <person name="Beever R.E."/>
            <person name="Beffa R."/>
            <person name="Benoit I."/>
            <person name="Bouzid O."/>
            <person name="Brault B."/>
            <person name="Chen Z."/>
            <person name="Choquer M."/>
            <person name="Collemare J."/>
            <person name="Cotton P."/>
            <person name="Danchin E.G."/>
            <person name="Da Silva C."/>
            <person name="Gautier A."/>
            <person name="Giraud C."/>
            <person name="Giraud T."/>
            <person name="Gonzalez C."/>
            <person name="Grossetete S."/>
            <person name="Guldener U."/>
            <person name="Henrissat B."/>
            <person name="Howlett B.J."/>
            <person name="Kodira C."/>
            <person name="Kretschmer M."/>
            <person name="Lappartient A."/>
            <person name="Leroch M."/>
            <person name="Levis C."/>
            <person name="Mauceli E."/>
            <person name="Neuveglise C."/>
            <person name="Oeser B."/>
            <person name="Pearson M."/>
            <person name="Poulain J."/>
            <person name="Poussereau N."/>
            <person name="Quesneville H."/>
            <person name="Rascle C."/>
            <person name="Schumacher J."/>
            <person name="Segurens B."/>
            <person name="Sexton A."/>
            <person name="Silva E."/>
            <person name="Sirven C."/>
            <person name="Soanes D.M."/>
            <person name="Talbot N.J."/>
            <person name="Templeton M."/>
            <person name="Yandava C."/>
            <person name="Yarden O."/>
            <person name="Zeng Q."/>
            <person name="Rollins J.A."/>
            <person name="Lebrun M.H."/>
            <person name="Dickman M."/>
        </authorList>
    </citation>
    <scope>NUCLEOTIDE SEQUENCE [LARGE SCALE GENOMIC DNA]</scope>
    <source>
        <strain evidence="5">ATCC 18683 / 1980 / Ss-1</strain>
    </source>
</reference>
<dbReference type="Pfam" id="PF00732">
    <property type="entry name" value="GMC_oxred_N"/>
    <property type="match status" value="1"/>
</dbReference>
<feature type="domain" description="Glucose-methanol-choline oxidoreductase N-terminal" evidence="3">
    <location>
        <begin position="325"/>
        <end position="339"/>
    </location>
</feature>
<comment type="similarity">
    <text evidence="1">Belongs to the GMC oxidoreductase family.</text>
</comment>
<evidence type="ECO:0000313" key="5">
    <source>
        <dbReference type="Proteomes" id="UP000001312"/>
    </source>
</evidence>
<keyword evidence="5" id="KW-1185">Reference proteome</keyword>
<dbReference type="OMA" id="WATWATN"/>
<organism evidence="4 5">
    <name type="scientific">Sclerotinia sclerotiorum (strain ATCC 18683 / 1980 / Ss-1)</name>
    <name type="common">White mold</name>
    <name type="synonym">Whetzelinia sclerotiorum</name>
    <dbReference type="NCBI Taxonomy" id="665079"/>
    <lineage>
        <taxon>Eukaryota</taxon>
        <taxon>Fungi</taxon>
        <taxon>Dikarya</taxon>
        <taxon>Ascomycota</taxon>
        <taxon>Pezizomycotina</taxon>
        <taxon>Leotiomycetes</taxon>
        <taxon>Helotiales</taxon>
        <taxon>Sclerotiniaceae</taxon>
        <taxon>Sclerotinia</taxon>
    </lineage>
</organism>
<comment type="cofactor">
    <cofactor evidence="2">
        <name>FAD</name>
        <dbReference type="ChEBI" id="CHEBI:57692"/>
    </cofactor>
</comment>
<dbReference type="KEGG" id="ssl:SS1G_05151"/>
<dbReference type="GO" id="GO:0050660">
    <property type="term" value="F:flavin adenine dinucleotide binding"/>
    <property type="evidence" value="ECO:0007669"/>
    <property type="project" value="InterPro"/>
</dbReference>
<feature type="binding site" evidence="2">
    <location>
        <position position="573"/>
    </location>
    <ligand>
        <name>FAD</name>
        <dbReference type="ChEBI" id="CHEBI:57692"/>
    </ligand>
</feature>
<gene>
    <name evidence="4" type="ORF">SS1G_05151</name>
</gene>
<dbReference type="InParanoid" id="A7EIK8"/>
<dbReference type="InterPro" id="IPR012132">
    <property type="entry name" value="GMC_OxRdtase"/>
</dbReference>
<dbReference type="Proteomes" id="UP000001312">
    <property type="component" value="Unassembled WGS sequence"/>
</dbReference>
<dbReference type="GO" id="GO:0016491">
    <property type="term" value="F:oxidoreductase activity"/>
    <property type="evidence" value="ECO:0000318"/>
    <property type="project" value="GO_Central"/>
</dbReference>
<proteinExistence type="inferred from homology"/>
<dbReference type="InterPro" id="IPR007867">
    <property type="entry name" value="GMC_OxRtase_C"/>
</dbReference>
<dbReference type="RefSeq" id="XP_001593723.1">
    <property type="nucleotide sequence ID" value="XM_001593673.1"/>
</dbReference>
<dbReference type="InterPro" id="IPR000172">
    <property type="entry name" value="GMC_OxRdtase_N"/>
</dbReference>
<dbReference type="GeneID" id="5489905"/>
<name>A7EIK8_SCLS1</name>
<sequence length="605" mass="65310">MQFYALSINQALSFRGILDKPLLKPIFTFYGIASGIPLWWALRTAKGQSDELVFFNELCFRNGAEAHTAPAVPEIDIIVVGGGAGGLVASAKFAEAGMKTLLLEHGGPMLYVDGNREIPDWAAKAYPGNNLTRHDTMMYYLVNYPGTDPIASSYYCSNVASLAPCMLGGGTSVNAAQQWWPPRQYLDNTFQNFTGWTGDDFQDAIQRVADRIPFTPTWSTDKKHYYDQVYDLMGSVFESIGIHEVNTTTDVDSKYNTYGRDVFAAVGGQRGGPLLGYLQDAKKLKNFTLKMYSPVTSVVRTGSKITGVEVNGTVITAKNVVLSAGAWNTPSLLFASGIGPEAQLTTAASINFTQYQKKDWIINNGVGANLHDNPQMSITFQYSNASELPFYSLSGVLTGTNVIKADADDLYYRRTGPLAANGRELTGWINVPYPNDATKSMTAQTICSRPTAVNGSFTCQFNLNEGLLSRGTVALGTNGNLVFGEGHGPWLTNALDIELYATALKKFVDAANAYPGLNVTSPAGTHDLSFYTSFVNQTGKVGNNHWGGSCSLGLCTDNNALVIGTQNLFVVDGSLSPAPTTSNPAFLYESIAELASSRIISKLGF</sequence>
<dbReference type="PROSITE" id="PS00624">
    <property type="entry name" value="GMC_OXRED_2"/>
    <property type="match status" value="1"/>
</dbReference>
<keyword evidence="2" id="KW-0285">Flavoprotein</keyword>
<dbReference type="EMBL" id="CH476626">
    <property type="protein sequence ID" value="EDO02674.1"/>
    <property type="molecule type" value="Genomic_DNA"/>
</dbReference>
<dbReference type="InterPro" id="IPR053208">
    <property type="entry name" value="GMC_Oxidoreductase_CD"/>
</dbReference>
<dbReference type="SUPFAM" id="SSF54373">
    <property type="entry name" value="FAD-linked reductases, C-terminal domain"/>
    <property type="match status" value="1"/>
</dbReference>
<dbReference type="InterPro" id="IPR036188">
    <property type="entry name" value="FAD/NAD-bd_sf"/>
</dbReference>
<dbReference type="eggNOG" id="KOG1238">
    <property type="taxonomic scope" value="Eukaryota"/>
</dbReference>
<dbReference type="AlphaFoldDB" id="A7EIK8"/>
<keyword evidence="2" id="KW-0274">FAD</keyword>
<dbReference type="PANTHER" id="PTHR47190:SF2">
    <property type="entry name" value="CELLOBIOSE DEHYDROGENASE (AFU_ORTHOLOGUE AFUA_2G17620)"/>
    <property type="match status" value="1"/>
</dbReference>
<feature type="binding site" evidence="2">
    <location>
        <position position="295"/>
    </location>
    <ligand>
        <name>FAD</name>
        <dbReference type="ChEBI" id="CHEBI:57692"/>
    </ligand>
</feature>
<dbReference type="HOGENOM" id="CLU_011025_2_1_1"/>
<evidence type="ECO:0000256" key="2">
    <source>
        <dbReference type="PIRSR" id="PIRSR000137-2"/>
    </source>
</evidence>
<dbReference type="Pfam" id="PF05199">
    <property type="entry name" value="GMC_oxred_C"/>
    <property type="match status" value="1"/>
</dbReference>
<accession>A7EIK8</accession>
<evidence type="ECO:0000259" key="3">
    <source>
        <dbReference type="PROSITE" id="PS00624"/>
    </source>
</evidence>
<dbReference type="SUPFAM" id="SSF51905">
    <property type="entry name" value="FAD/NAD(P)-binding domain"/>
    <property type="match status" value="1"/>
</dbReference>
<dbReference type="Gene3D" id="3.50.50.60">
    <property type="entry name" value="FAD/NAD(P)-binding domain"/>
    <property type="match status" value="1"/>
</dbReference>
<dbReference type="Gene3D" id="3.30.410.10">
    <property type="entry name" value="Cholesterol Oxidase, domain 2"/>
    <property type="match status" value="1"/>
</dbReference>
<evidence type="ECO:0000256" key="1">
    <source>
        <dbReference type="ARBA" id="ARBA00010790"/>
    </source>
</evidence>
<dbReference type="GO" id="GO:0016614">
    <property type="term" value="F:oxidoreductase activity, acting on CH-OH group of donors"/>
    <property type="evidence" value="ECO:0007669"/>
    <property type="project" value="InterPro"/>
</dbReference>
<evidence type="ECO:0000313" key="4">
    <source>
        <dbReference type="EMBL" id="EDO02674.1"/>
    </source>
</evidence>
<dbReference type="PANTHER" id="PTHR47190">
    <property type="entry name" value="DEHYDROGENASE, PUTATIVE-RELATED"/>
    <property type="match status" value="1"/>
</dbReference>
<protein>
    <recommendedName>
        <fullName evidence="3">Glucose-methanol-choline oxidoreductase N-terminal domain-containing protein</fullName>
    </recommendedName>
</protein>
<dbReference type="PIRSF" id="PIRSF000137">
    <property type="entry name" value="Alcohol_oxidase"/>
    <property type="match status" value="1"/>
</dbReference>